<protein>
    <submittedName>
        <fullName evidence="2">Uncharacterized protein</fullName>
    </submittedName>
</protein>
<dbReference type="AlphaFoldDB" id="A0A6H5HXA9"/>
<dbReference type="EMBL" id="CADCXV010000123">
    <property type="protein sequence ID" value="CAB0028323.1"/>
    <property type="molecule type" value="Genomic_DNA"/>
</dbReference>
<feature type="region of interest" description="Disordered" evidence="1">
    <location>
        <begin position="331"/>
        <end position="359"/>
    </location>
</feature>
<feature type="compositionally biased region" description="Basic and acidic residues" evidence="1">
    <location>
        <begin position="252"/>
        <end position="266"/>
    </location>
</feature>
<keyword evidence="3" id="KW-1185">Reference proteome</keyword>
<gene>
    <name evidence="2" type="ORF">TBRA_LOCUS517</name>
</gene>
<accession>A0A6H5HXA9</accession>
<evidence type="ECO:0000313" key="2">
    <source>
        <dbReference type="EMBL" id="CAB0028323.1"/>
    </source>
</evidence>
<reference evidence="2 3" key="1">
    <citation type="submission" date="2020-02" db="EMBL/GenBank/DDBJ databases">
        <authorList>
            <person name="Ferguson B K."/>
        </authorList>
    </citation>
    <scope>NUCLEOTIDE SEQUENCE [LARGE SCALE GENOMIC DNA]</scope>
</reference>
<evidence type="ECO:0000313" key="3">
    <source>
        <dbReference type="Proteomes" id="UP000479190"/>
    </source>
</evidence>
<name>A0A6H5HXA9_9HYME</name>
<evidence type="ECO:0000256" key="1">
    <source>
        <dbReference type="SAM" id="MobiDB-lite"/>
    </source>
</evidence>
<proteinExistence type="predicted"/>
<feature type="region of interest" description="Disordered" evidence="1">
    <location>
        <begin position="203"/>
        <end position="267"/>
    </location>
</feature>
<organism evidence="2 3">
    <name type="scientific">Trichogramma brassicae</name>
    <dbReference type="NCBI Taxonomy" id="86971"/>
    <lineage>
        <taxon>Eukaryota</taxon>
        <taxon>Metazoa</taxon>
        <taxon>Ecdysozoa</taxon>
        <taxon>Arthropoda</taxon>
        <taxon>Hexapoda</taxon>
        <taxon>Insecta</taxon>
        <taxon>Pterygota</taxon>
        <taxon>Neoptera</taxon>
        <taxon>Endopterygota</taxon>
        <taxon>Hymenoptera</taxon>
        <taxon>Apocrita</taxon>
        <taxon>Proctotrupomorpha</taxon>
        <taxon>Chalcidoidea</taxon>
        <taxon>Trichogrammatidae</taxon>
        <taxon>Trichogramma</taxon>
    </lineage>
</organism>
<sequence length="359" mass="39871">MGAIEKIIEKCIKKRTRSCSDLVIVAVDARVRCCRVVIVRRTMSSSSQSHYERHANQGGLNQYRAAAPLASAGISRSRPHQYRFAHPNNVDAMSIVLPRDQTLQNRDAAPCAAAASGAATAADGADNQAMGVRDSVVHRYMPGLLAPSHTVHHHHQRHDGDRLDRSLQRRHIRLGRIHAGHNLIFVLLGLRVDAVHLRHTGRASGRENFPRTGRAGAVAADHPDADGGGVRRRQGPDRRARPHGHVQQRHVPVGERDDTRLDDQGRSHSLRRLHIRRADPRPDRGHRVPAADHRAPRPGLALGLLHLRRGRGRLVSRLADVLLQQAERASVHRRDREAVSAPGLPRRRRQREVVRGDAG</sequence>
<dbReference type="Proteomes" id="UP000479190">
    <property type="component" value="Unassembled WGS sequence"/>
</dbReference>